<accession>A0ABN7T9S5</accession>
<dbReference type="InterPro" id="IPR027986">
    <property type="entry name" value="TCAIM"/>
</dbReference>
<evidence type="ECO:0000259" key="1">
    <source>
        <dbReference type="Pfam" id="PF14688"/>
    </source>
</evidence>
<evidence type="ECO:0000313" key="2">
    <source>
        <dbReference type="EMBL" id="CAG5114234.1"/>
    </source>
</evidence>
<reference evidence="2 3" key="1">
    <citation type="submission" date="2021-04" db="EMBL/GenBank/DDBJ databases">
        <authorList>
            <person name="Bliznina A."/>
        </authorList>
    </citation>
    <scope>NUCLEOTIDE SEQUENCE [LARGE SCALE GENOMIC DNA]</scope>
</reference>
<protein>
    <submittedName>
        <fullName evidence="2">Oidioi.mRNA.OKI2018_I69.chr2.g8297.t1.cds</fullName>
    </submittedName>
</protein>
<gene>
    <name evidence="2" type="ORF">OKIOD_LOCUS17062</name>
</gene>
<feature type="domain" description="DUF4461" evidence="1">
    <location>
        <begin position="117"/>
        <end position="452"/>
    </location>
</feature>
<dbReference type="PANTHER" id="PTHR31596">
    <property type="entry name" value="T-CELL ACTIVATION INHIBITOR, MITOCHONDRIAL"/>
    <property type="match status" value="1"/>
</dbReference>
<dbReference type="EMBL" id="OU015567">
    <property type="protein sequence ID" value="CAG5114234.1"/>
    <property type="molecule type" value="Genomic_DNA"/>
</dbReference>
<dbReference type="PANTHER" id="PTHR31596:SF1">
    <property type="entry name" value="T-CELL ACTIVATION INHIBITOR, MITOCHONDRIAL"/>
    <property type="match status" value="1"/>
</dbReference>
<name>A0ABN7T9S5_OIKDI</name>
<organism evidence="2 3">
    <name type="scientific">Oikopleura dioica</name>
    <name type="common">Tunicate</name>
    <dbReference type="NCBI Taxonomy" id="34765"/>
    <lineage>
        <taxon>Eukaryota</taxon>
        <taxon>Metazoa</taxon>
        <taxon>Chordata</taxon>
        <taxon>Tunicata</taxon>
        <taxon>Appendicularia</taxon>
        <taxon>Copelata</taxon>
        <taxon>Oikopleuridae</taxon>
        <taxon>Oikopleura</taxon>
    </lineage>
</organism>
<dbReference type="InterPro" id="IPR027989">
    <property type="entry name" value="DUF4461"/>
</dbReference>
<proteinExistence type="predicted"/>
<evidence type="ECO:0000313" key="3">
    <source>
        <dbReference type="Proteomes" id="UP001158576"/>
    </source>
</evidence>
<dbReference type="Proteomes" id="UP001158576">
    <property type="component" value="Chromosome 2"/>
</dbReference>
<sequence>MYVSFSLLGRLTNSEINGALKPLITKLPITFYLKEGKQLPRSVSLLLQSDDVLDGIEKCLKGTGLTTTHLEYLISSKNARDESTRTHHRNQASVNFDDDIFSFGKKVNIPSLDLNPALEKWLRLYLEEAVKLQSKHFRRTQLVRKRMEEIKEQLKLKEFLWCSTMGLNLQTGVIGGFHRTVQRHLDSLGHLEGTKVIFSDLHHTTLAADRAARHTICLAVLDQAEDWARFLRRYNQTDLQYLIKDTDYKEYELRRILGGIKILRPLAIGAVGGSQIARPVEILLYKERIGILLHHLYMLNEVLDEHSMSQFELEIDIAQWETGVIFPSEREKTTSFSVTERGSFLVRYDIRPEQLIEHLSTFSEEARERRQFYRQLKRRRNFLEERLCETYGIKEIRKQPGLPDSKMVDCLQRLQRSKILDNYPLIVGNRLLISKNYRKHFDGFLIIPWDWKF</sequence>
<keyword evidence="3" id="KW-1185">Reference proteome</keyword>
<dbReference type="Pfam" id="PF14688">
    <property type="entry name" value="DUF4461"/>
    <property type="match status" value="1"/>
</dbReference>